<dbReference type="Proteomes" id="UP000294919">
    <property type="component" value="Unassembled WGS sequence"/>
</dbReference>
<dbReference type="GO" id="GO:0008757">
    <property type="term" value="F:S-adenosylmethionine-dependent methyltransferase activity"/>
    <property type="evidence" value="ECO:0007669"/>
    <property type="project" value="InterPro"/>
</dbReference>
<dbReference type="Pfam" id="PF01189">
    <property type="entry name" value="Methyltr_RsmB-F"/>
    <property type="match status" value="1"/>
</dbReference>
<evidence type="ECO:0000256" key="6">
    <source>
        <dbReference type="PROSITE-ProRule" id="PRU01023"/>
    </source>
</evidence>
<dbReference type="AlphaFoldDB" id="A0A4R2KR10"/>
<evidence type="ECO:0000256" key="5">
    <source>
        <dbReference type="ARBA" id="ARBA00022884"/>
    </source>
</evidence>
<feature type="binding site" evidence="6">
    <location>
        <begin position="109"/>
        <end position="115"/>
    </location>
    <ligand>
        <name>S-adenosyl-L-methionine</name>
        <dbReference type="ChEBI" id="CHEBI:59789"/>
    </ligand>
</feature>
<dbReference type="InterPro" id="IPR029063">
    <property type="entry name" value="SAM-dependent_MTases_sf"/>
</dbReference>
<feature type="active site" description="Nucleophile" evidence="6">
    <location>
        <position position="231"/>
    </location>
</feature>
<dbReference type="GO" id="GO:0006396">
    <property type="term" value="P:RNA processing"/>
    <property type="evidence" value="ECO:0007669"/>
    <property type="project" value="InterPro"/>
</dbReference>
<dbReference type="GO" id="GO:0008173">
    <property type="term" value="F:RNA methyltransferase activity"/>
    <property type="evidence" value="ECO:0007669"/>
    <property type="project" value="InterPro"/>
</dbReference>
<dbReference type="OrthoDB" id="9810297at2"/>
<dbReference type="Pfam" id="PF13636">
    <property type="entry name" value="Methyltranf_PUA"/>
    <property type="match status" value="1"/>
</dbReference>
<comment type="similarity">
    <text evidence="6">Belongs to the class I-like SAM-binding methyltransferase superfamily. RsmB/NOP family.</text>
</comment>
<evidence type="ECO:0000256" key="2">
    <source>
        <dbReference type="ARBA" id="ARBA00022603"/>
    </source>
</evidence>
<keyword evidence="2 6" id="KW-0489">Methyltransferase</keyword>
<dbReference type="Gene3D" id="2.30.130.60">
    <property type="match status" value="1"/>
</dbReference>
<evidence type="ECO:0000256" key="4">
    <source>
        <dbReference type="ARBA" id="ARBA00022691"/>
    </source>
</evidence>
<keyword evidence="4 6" id="KW-0949">S-adenosyl-L-methionine</keyword>
<feature type="binding site" evidence="6">
    <location>
        <position position="133"/>
    </location>
    <ligand>
        <name>S-adenosyl-L-methionine</name>
        <dbReference type="ChEBI" id="CHEBI:59789"/>
    </ligand>
</feature>
<evidence type="ECO:0000256" key="1">
    <source>
        <dbReference type="ARBA" id="ARBA00022490"/>
    </source>
</evidence>
<dbReference type="GO" id="GO:0001510">
    <property type="term" value="P:RNA methylation"/>
    <property type="evidence" value="ECO:0007669"/>
    <property type="project" value="InterPro"/>
</dbReference>
<comment type="caution">
    <text evidence="8">The sequence shown here is derived from an EMBL/GenBank/DDBJ whole genome shotgun (WGS) entry which is preliminary data.</text>
</comment>
<dbReference type="SUPFAM" id="SSF53335">
    <property type="entry name" value="S-adenosyl-L-methionine-dependent methyltransferases"/>
    <property type="match status" value="1"/>
</dbReference>
<dbReference type="InterPro" id="IPR001678">
    <property type="entry name" value="MeTrfase_RsmB-F_NOP2_dom"/>
</dbReference>
<evidence type="ECO:0000256" key="3">
    <source>
        <dbReference type="ARBA" id="ARBA00022679"/>
    </source>
</evidence>
<protein>
    <submittedName>
        <fullName evidence="8">NOL1/NOP2/sun family putative RNA methylase</fullName>
    </submittedName>
</protein>
<evidence type="ECO:0000259" key="7">
    <source>
        <dbReference type="PROSITE" id="PS51686"/>
    </source>
</evidence>
<dbReference type="PANTHER" id="PTHR22807:SF30">
    <property type="entry name" value="28S RRNA (CYTOSINE(4447)-C(5))-METHYLTRANSFERASE-RELATED"/>
    <property type="match status" value="1"/>
</dbReference>
<comment type="caution">
    <text evidence="6">Lacks conserved residue(s) required for the propagation of feature annotation.</text>
</comment>
<dbReference type="InterPro" id="IPR031340">
    <property type="entry name" value="RsmF_methylt_CI"/>
</dbReference>
<reference evidence="8 9" key="1">
    <citation type="submission" date="2019-03" db="EMBL/GenBank/DDBJ databases">
        <title>Genomic Encyclopedia of Type Strains, Phase IV (KMG-IV): sequencing the most valuable type-strain genomes for metagenomic binning, comparative biology and taxonomic classification.</title>
        <authorList>
            <person name="Goeker M."/>
        </authorList>
    </citation>
    <scope>NUCLEOTIDE SEQUENCE [LARGE SCALE GENOMIC DNA]</scope>
    <source>
        <strain evidence="8 9">DSM 102940</strain>
    </source>
</reference>
<sequence>MYLPRKFLDKMKILLGDEFESFFKSYDQPKFQGLRVNTLKISVENFKKISPFNLKPIPWCKNGFYFEEGQRPAKDPYYHAGLYYIQEPSAMSAAEILDAKPFDKVLDLCAAPGGKSVQIAAGLKGEGILVTNDINMNRVKALIKNMELFGVKNAIVTNENPKKIQSYFQNYFDEILVDAPCSGEGMFRKDPSMVKSWEKNDESTYVPIQKEIMGCVDAMLKMGGKLIYSTCTFSPEENEKIIKEFIEHHPRFDLINIPKNNSFSKGMPTWVDGKESLTYCARLWPHKIEGEGHFLAYMQKDLKGYINHPDFEKRSNLKPSDAFHNFVDENLNISLEGEFETYNNNLYLVPKGLPKLKGLKVLRSGWFLGTDKKNRFEPSQALAMGLNFKDVKRVLNFHRDDIEVYKYLKGETLNIGGEKGWTLVCVDHFPLGWAKQTGSMIKNYYPPAWRWLD</sequence>
<dbReference type="EMBL" id="SLWV01000009">
    <property type="protein sequence ID" value="TCO75172.1"/>
    <property type="molecule type" value="Genomic_DNA"/>
</dbReference>
<dbReference type="CDD" id="cd21147">
    <property type="entry name" value="RsmF_methylt_CTD1"/>
    <property type="match status" value="1"/>
</dbReference>
<keyword evidence="9" id="KW-1185">Reference proteome</keyword>
<dbReference type="RefSeq" id="WP_132244543.1">
    <property type="nucleotide sequence ID" value="NZ_SLWV01000009.1"/>
</dbReference>
<dbReference type="CDD" id="cd02440">
    <property type="entry name" value="AdoMet_MTases"/>
    <property type="match status" value="1"/>
</dbReference>
<dbReference type="InterPro" id="IPR049560">
    <property type="entry name" value="MeTrfase_RsmB-F_NOP2_cat"/>
</dbReference>
<dbReference type="NCBIfam" id="TIGR00446">
    <property type="entry name" value="nop2p"/>
    <property type="match status" value="1"/>
</dbReference>
<dbReference type="InterPro" id="IPR023267">
    <property type="entry name" value="RCMT"/>
</dbReference>
<proteinExistence type="inferred from homology"/>
<name>A0A4R2KR10_9FIRM</name>
<dbReference type="Pfam" id="PF17125">
    <property type="entry name" value="Methyltr_RsmF_N"/>
    <property type="match status" value="1"/>
</dbReference>
<dbReference type="Pfam" id="PF17126">
    <property type="entry name" value="RsmF_methylt_CI"/>
    <property type="match status" value="1"/>
</dbReference>
<organism evidence="8 9">
    <name type="scientific">Marinisporobacter balticus</name>
    <dbReference type="NCBI Taxonomy" id="2018667"/>
    <lineage>
        <taxon>Bacteria</taxon>
        <taxon>Bacillati</taxon>
        <taxon>Bacillota</taxon>
        <taxon>Clostridia</taxon>
        <taxon>Peptostreptococcales</taxon>
        <taxon>Thermotaleaceae</taxon>
        <taxon>Marinisporobacter</taxon>
    </lineage>
</organism>
<dbReference type="Gene3D" id="3.30.70.1170">
    <property type="entry name" value="Sun protein, domain 3"/>
    <property type="match status" value="1"/>
</dbReference>
<dbReference type="InterPro" id="IPR011023">
    <property type="entry name" value="Nop2p"/>
</dbReference>
<feature type="binding site" evidence="6">
    <location>
        <position position="178"/>
    </location>
    <ligand>
        <name>S-adenosyl-L-methionine</name>
        <dbReference type="ChEBI" id="CHEBI:59789"/>
    </ligand>
</feature>
<dbReference type="PANTHER" id="PTHR22807">
    <property type="entry name" value="NOP2 YEAST -RELATED NOL1/NOP2/FMU SUN DOMAIN-CONTAINING"/>
    <property type="match status" value="1"/>
</dbReference>
<accession>A0A4R2KR10</accession>
<keyword evidence="3 6" id="KW-0808">Transferase</keyword>
<dbReference type="InterPro" id="IPR027391">
    <property type="entry name" value="Nol1_Nop2_Fmu_2"/>
</dbReference>
<keyword evidence="5 6" id="KW-0694">RNA-binding</keyword>
<dbReference type="Gene3D" id="3.40.50.150">
    <property type="entry name" value="Vaccinia Virus protein VP39"/>
    <property type="match status" value="1"/>
</dbReference>
<dbReference type="PROSITE" id="PS51686">
    <property type="entry name" value="SAM_MT_RSMB_NOP"/>
    <property type="match status" value="1"/>
</dbReference>
<feature type="domain" description="SAM-dependent MTase RsmB/NOP-type" evidence="7">
    <location>
        <begin position="22"/>
        <end position="301"/>
    </location>
</feature>
<dbReference type="GO" id="GO:0003723">
    <property type="term" value="F:RNA binding"/>
    <property type="evidence" value="ECO:0007669"/>
    <property type="project" value="UniProtKB-UniRule"/>
</dbReference>
<dbReference type="PRINTS" id="PR02008">
    <property type="entry name" value="RCMTFAMILY"/>
</dbReference>
<gene>
    <name evidence="8" type="ORF">EV214_1093</name>
</gene>
<dbReference type="InterPro" id="IPR031341">
    <property type="entry name" value="Methyltr_RsmF_N"/>
</dbReference>
<evidence type="ECO:0000313" key="8">
    <source>
        <dbReference type="EMBL" id="TCO75172.1"/>
    </source>
</evidence>
<keyword evidence="1" id="KW-0963">Cytoplasm</keyword>
<evidence type="ECO:0000313" key="9">
    <source>
        <dbReference type="Proteomes" id="UP000294919"/>
    </source>
</evidence>